<reference evidence="2" key="1">
    <citation type="submission" date="2020-05" db="EMBL/GenBank/DDBJ databases">
        <authorList>
            <person name="Chiriac C."/>
            <person name="Salcher M."/>
            <person name="Ghai R."/>
            <person name="Kavagutti S V."/>
        </authorList>
    </citation>
    <scope>NUCLEOTIDE SEQUENCE</scope>
</reference>
<accession>A0A6J7AR99</accession>
<keyword evidence="1" id="KW-0472">Membrane</keyword>
<dbReference type="EMBL" id="CAFAAV010000314">
    <property type="protein sequence ID" value="CAB4835511.1"/>
    <property type="molecule type" value="Genomic_DNA"/>
</dbReference>
<protein>
    <submittedName>
        <fullName evidence="2">Unannotated protein</fullName>
    </submittedName>
</protein>
<keyword evidence="1" id="KW-1133">Transmembrane helix</keyword>
<keyword evidence="1" id="KW-0812">Transmembrane</keyword>
<evidence type="ECO:0000256" key="1">
    <source>
        <dbReference type="SAM" id="Phobius"/>
    </source>
</evidence>
<name>A0A6J7AR99_9ZZZZ</name>
<dbReference type="AlphaFoldDB" id="A0A6J7AR99"/>
<proteinExistence type="predicted"/>
<gene>
    <name evidence="2" type="ORF">UFOPK3099_02789</name>
</gene>
<feature type="transmembrane region" description="Helical" evidence="1">
    <location>
        <begin position="67"/>
        <end position="87"/>
    </location>
</feature>
<sequence>MARSRFGLAGTAAPPPLRVTFAAGQPKFMSMWSTRPSAHSMRMASPNITGSLPYTCRLRGCSSSLNVIIRMVLALPCTMAVAITISLT</sequence>
<organism evidence="2">
    <name type="scientific">freshwater metagenome</name>
    <dbReference type="NCBI Taxonomy" id="449393"/>
    <lineage>
        <taxon>unclassified sequences</taxon>
        <taxon>metagenomes</taxon>
        <taxon>ecological metagenomes</taxon>
    </lineage>
</organism>
<evidence type="ECO:0000313" key="2">
    <source>
        <dbReference type="EMBL" id="CAB4835511.1"/>
    </source>
</evidence>